<dbReference type="OrthoDB" id="2560571at2"/>
<organism evidence="2 3">
    <name type="scientific">Pyruvatibacter mobilis</name>
    <dbReference type="NCBI Taxonomy" id="1712261"/>
    <lineage>
        <taxon>Bacteria</taxon>
        <taxon>Pseudomonadati</taxon>
        <taxon>Pseudomonadota</taxon>
        <taxon>Alphaproteobacteria</taxon>
        <taxon>Hyphomicrobiales</taxon>
        <taxon>Parvibaculaceae</taxon>
        <taxon>Pyruvatibacter</taxon>
    </lineage>
</organism>
<dbReference type="GeneID" id="300656383"/>
<gene>
    <name evidence="2" type="ORF">GTQ45_01110</name>
</gene>
<dbReference type="PANTHER" id="PTHR20883:SF48">
    <property type="entry name" value="ECTOINE DIOXYGENASE"/>
    <property type="match status" value="1"/>
</dbReference>
<proteinExistence type="predicted"/>
<dbReference type="Pfam" id="PF05721">
    <property type="entry name" value="PhyH"/>
    <property type="match status" value="1"/>
</dbReference>
<dbReference type="PANTHER" id="PTHR20883">
    <property type="entry name" value="PHYTANOYL-COA DIOXYGENASE DOMAIN CONTAINING 1"/>
    <property type="match status" value="1"/>
</dbReference>
<dbReference type="RefSeq" id="WP_160586447.1">
    <property type="nucleotide sequence ID" value="NZ_BMHN01000001.1"/>
</dbReference>
<dbReference type="Proteomes" id="UP000470384">
    <property type="component" value="Unassembled WGS sequence"/>
</dbReference>
<comment type="cofactor">
    <cofactor evidence="1">
        <name>Fe(2+)</name>
        <dbReference type="ChEBI" id="CHEBI:29033"/>
    </cofactor>
</comment>
<dbReference type="GO" id="GO:0016706">
    <property type="term" value="F:2-oxoglutarate-dependent dioxygenase activity"/>
    <property type="evidence" value="ECO:0007669"/>
    <property type="project" value="UniProtKB-ARBA"/>
</dbReference>
<protein>
    <recommendedName>
        <fullName evidence="4">Phytanoyl-CoA dioxygenase</fullName>
    </recommendedName>
</protein>
<dbReference type="InterPro" id="IPR008775">
    <property type="entry name" value="Phytyl_CoA_dOase-like"/>
</dbReference>
<dbReference type="Gene3D" id="2.60.120.620">
    <property type="entry name" value="q2cbj1_9rhob like domain"/>
    <property type="match status" value="1"/>
</dbReference>
<comment type="caution">
    <text evidence="2">The sequence shown here is derived from an EMBL/GenBank/DDBJ whole genome shotgun (WGS) entry which is preliminary data.</text>
</comment>
<evidence type="ECO:0008006" key="4">
    <source>
        <dbReference type="Google" id="ProtNLM"/>
    </source>
</evidence>
<keyword evidence="3" id="KW-1185">Reference proteome</keyword>
<evidence type="ECO:0000313" key="2">
    <source>
        <dbReference type="EMBL" id="NBG94326.1"/>
    </source>
</evidence>
<dbReference type="AlphaFoldDB" id="A0A845Q8A4"/>
<evidence type="ECO:0000256" key="1">
    <source>
        <dbReference type="ARBA" id="ARBA00001954"/>
    </source>
</evidence>
<dbReference type="GO" id="GO:0005506">
    <property type="term" value="F:iron ion binding"/>
    <property type="evidence" value="ECO:0007669"/>
    <property type="project" value="UniProtKB-ARBA"/>
</dbReference>
<dbReference type="SUPFAM" id="SSF51197">
    <property type="entry name" value="Clavaminate synthase-like"/>
    <property type="match status" value="1"/>
</dbReference>
<dbReference type="EMBL" id="WXYQ01000001">
    <property type="protein sequence ID" value="NBG94326.1"/>
    <property type="molecule type" value="Genomic_DNA"/>
</dbReference>
<reference evidence="2 3" key="1">
    <citation type="journal article" date="2016" name="Int. J. Syst. Evol. Microbiol.">
        <title>Pyruvatibacter mobilis gen. nov., sp. nov., a marine bacterium from the culture broth of Picochlorum sp. 122.</title>
        <authorList>
            <person name="Wang G."/>
            <person name="Tang M."/>
            <person name="Wu H."/>
            <person name="Dai S."/>
            <person name="Li T."/>
            <person name="Chen C."/>
            <person name="He H."/>
            <person name="Fan J."/>
            <person name="Xiang W."/>
            <person name="Li X."/>
        </authorList>
    </citation>
    <scope>NUCLEOTIDE SEQUENCE [LARGE SCALE GENOMIC DNA]</scope>
    <source>
        <strain evidence="2 3">GYP-11</strain>
    </source>
</reference>
<evidence type="ECO:0000313" key="3">
    <source>
        <dbReference type="Proteomes" id="UP000470384"/>
    </source>
</evidence>
<sequence length="290" mass="31991">MTAACETTPDVLRRRYARDGYVVVPGLIAADALAELRGDIARIFSLTAGIKTGDPYPDIESAGFNQMLRDLFENRFEAYHGAARLCNHTVSLHRLSTDPAIQKLMRSLGVAVPAICARPVVWFHSPGLARSERYHRLPAHQEWSNMQGSIDGMVVWLPLLPVTAEMGRLQVVPGSHRDGLRPLLDGAGEDYPLSMDMDGLSDTDFVEVDVPLGAALLFSPFLVHRSGTNRTEQARITANFRFNNAADPSFIARNMANPFLYEAPASLMTPGFPDASQVRGYFETMLQESE</sequence>
<accession>A0A845Q8A4</accession>
<name>A0A845Q8A4_9HYPH</name>